<proteinExistence type="predicted"/>
<feature type="region of interest" description="Disordered" evidence="1">
    <location>
        <begin position="1"/>
        <end position="44"/>
    </location>
</feature>
<accession>A0AAV7TGK5</accession>
<feature type="compositionally biased region" description="Basic and acidic residues" evidence="1">
    <location>
        <begin position="1"/>
        <end position="10"/>
    </location>
</feature>
<keyword evidence="3" id="KW-1185">Reference proteome</keyword>
<organism evidence="2 3">
    <name type="scientific">Pleurodeles waltl</name>
    <name type="common">Iberian ribbed newt</name>
    <dbReference type="NCBI Taxonomy" id="8319"/>
    <lineage>
        <taxon>Eukaryota</taxon>
        <taxon>Metazoa</taxon>
        <taxon>Chordata</taxon>
        <taxon>Craniata</taxon>
        <taxon>Vertebrata</taxon>
        <taxon>Euteleostomi</taxon>
        <taxon>Amphibia</taxon>
        <taxon>Batrachia</taxon>
        <taxon>Caudata</taxon>
        <taxon>Salamandroidea</taxon>
        <taxon>Salamandridae</taxon>
        <taxon>Pleurodelinae</taxon>
        <taxon>Pleurodeles</taxon>
    </lineage>
</organism>
<dbReference type="AlphaFoldDB" id="A0AAV7TGK5"/>
<comment type="caution">
    <text evidence="2">The sequence shown here is derived from an EMBL/GenBank/DDBJ whole genome shotgun (WGS) entry which is preliminary data.</text>
</comment>
<dbReference type="Proteomes" id="UP001066276">
    <property type="component" value="Chromosome 3_2"/>
</dbReference>
<evidence type="ECO:0000313" key="2">
    <source>
        <dbReference type="EMBL" id="KAJ1175550.1"/>
    </source>
</evidence>
<protein>
    <submittedName>
        <fullName evidence="2">Uncharacterized protein</fullName>
    </submittedName>
</protein>
<sequence length="131" mass="14540">MESPTREARWSKRRGPRPGAGEQWRETPVDGPDDSGWRNRSSQREVAQTEATVWDIGLAKCDFLHLAEINGETGGLPVIFIGRVTSLVYVVSDVTGEGEIKALEGLGIVTVGDMFEEGKLRGWEKVQRDWA</sequence>
<evidence type="ECO:0000256" key="1">
    <source>
        <dbReference type="SAM" id="MobiDB-lite"/>
    </source>
</evidence>
<dbReference type="EMBL" id="JANPWB010000006">
    <property type="protein sequence ID" value="KAJ1175550.1"/>
    <property type="molecule type" value="Genomic_DNA"/>
</dbReference>
<evidence type="ECO:0000313" key="3">
    <source>
        <dbReference type="Proteomes" id="UP001066276"/>
    </source>
</evidence>
<name>A0AAV7TGK5_PLEWA</name>
<reference evidence="2" key="1">
    <citation type="journal article" date="2022" name="bioRxiv">
        <title>Sequencing and chromosome-scale assembly of the giantPleurodeles waltlgenome.</title>
        <authorList>
            <person name="Brown T."/>
            <person name="Elewa A."/>
            <person name="Iarovenko S."/>
            <person name="Subramanian E."/>
            <person name="Araus A.J."/>
            <person name="Petzold A."/>
            <person name="Susuki M."/>
            <person name="Suzuki K.-i.T."/>
            <person name="Hayashi T."/>
            <person name="Toyoda A."/>
            <person name="Oliveira C."/>
            <person name="Osipova E."/>
            <person name="Leigh N.D."/>
            <person name="Simon A."/>
            <person name="Yun M.H."/>
        </authorList>
    </citation>
    <scope>NUCLEOTIDE SEQUENCE</scope>
    <source>
        <strain evidence="2">20211129_DDA</strain>
        <tissue evidence="2">Liver</tissue>
    </source>
</reference>
<gene>
    <name evidence="2" type="ORF">NDU88_000837</name>
</gene>